<evidence type="ECO:0000259" key="2">
    <source>
        <dbReference type="PROSITE" id="PS50110"/>
    </source>
</evidence>
<evidence type="ECO:0000256" key="1">
    <source>
        <dbReference type="PROSITE-ProRule" id="PRU00169"/>
    </source>
</evidence>
<dbReference type="Pfam" id="PF00072">
    <property type="entry name" value="Response_reg"/>
    <property type="match status" value="1"/>
</dbReference>
<dbReference type="PANTHER" id="PTHR46663:SF3">
    <property type="entry name" value="SLL0267 PROTEIN"/>
    <property type="match status" value="1"/>
</dbReference>
<dbReference type="EC" id="2.7.7.65" evidence="4"/>
<dbReference type="PROSITE" id="PS50887">
    <property type="entry name" value="GGDEF"/>
    <property type="match status" value="1"/>
</dbReference>
<evidence type="ECO:0000313" key="5">
    <source>
        <dbReference type="Proteomes" id="UP000199032"/>
    </source>
</evidence>
<organism evidence="4 5">
    <name type="scientific">Candidatus Nitrospira nitrosa</name>
    <dbReference type="NCBI Taxonomy" id="1742972"/>
    <lineage>
        <taxon>Bacteria</taxon>
        <taxon>Pseudomonadati</taxon>
        <taxon>Nitrospirota</taxon>
        <taxon>Nitrospiria</taxon>
        <taxon>Nitrospirales</taxon>
        <taxon>Nitrospiraceae</taxon>
        <taxon>Nitrospira</taxon>
    </lineage>
</organism>
<keyword evidence="1" id="KW-0597">Phosphoprotein</keyword>
<dbReference type="CDD" id="cd00156">
    <property type="entry name" value="REC"/>
    <property type="match status" value="1"/>
</dbReference>
<dbReference type="EMBL" id="CZQA01000001">
    <property type="protein sequence ID" value="CUS33645.1"/>
    <property type="molecule type" value="Genomic_DNA"/>
</dbReference>
<keyword evidence="5" id="KW-1185">Reference proteome</keyword>
<sequence>MIKILLVEDNAVDARLTQDILAEWQLEEFDITHVTRLSEAFRYLARARFDAVLLDLSLPDGYGLSTVRQIHAANPTIAIIVLSGLSDQALALQAVQNGAQDYLVKGEGPSELLARSIHYGIERKRAEERLTYLAQYDQLTGLVNRSLFRDRLVQAMARSKRLQQPLGLMLLDLDRFKPVNDTLGHRVGDQLLKVVAERLYECVREVDTVARMGGDEFTIILEGLMCEEDISSVAQRITTSLSEPFILGEHHAVISVSIGITIYPTDDHDIDELLTHADAAMYRAKQQGGNSFQFHIPNDSPSPARQN</sequence>
<evidence type="ECO:0000313" key="4">
    <source>
        <dbReference type="EMBL" id="CUS33645.1"/>
    </source>
</evidence>
<dbReference type="Proteomes" id="UP000199032">
    <property type="component" value="Unassembled WGS sequence"/>
</dbReference>
<dbReference type="InterPro" id="IPR011006">
    <property type="entry name" value="CheY-like_superfamily"/>
</dbReference>
<reference evidence="4 5" key="1">
    <citation type="submission" date="2015-10" db="EMBL/GenBank/DDBJ databases">
        <authorList>
            <person name="Gilbert D.G."/>
        </authorList>
    </citation>
    <scope>NUCLEOTIDE SEQUENCE [LARGE SCALE GENOMIC DNA]</scope>
    <source>
        <strain evidence="4">COMA1</strain>
    </source>
</reference>
<dbReference type="CDD" id="cd01949">
    <property type="entry name" value="GGDEF"/>
    <property type="match status" value="1"/>
</dbReference>
<dbReference type="InterPro" id="IPR052163">
    <property type="entry name" value="DGC-Regulatory_Protein"/>
</dbReference>
<keyword evidence="4" id="KW-0808">Transferase</keyword>
<dbReference type="Pfam" id="PF00990">
    <property type="entry name" value="GGDEF"/>
    <property type="match status" value="1"/>
</dbReference>
<feature type="domain" description="GGDEF" evidence="3">
    <location>
        <begin position="164"/>
        <end position="297"/>
    </location>
</feature>
<dbReference type="OrthoDB" id="9759607at2"/>
<dbReference type="SMART" id="SM00448">
    <property type="entry name" value="REC"/>
    <property type="match status" value="1"/>
</dbReference>
<dbReference type="PROSITE" id="PS50110">
    <property type="entry name" value="RESPONSE_REGULATORY"/>
    <property type="match status" value="1"/>
</dbReference>
<dbReference type="PANTHER" id="PTHR46663">
    <property type="entry name" value="DIGUANYLATE CYCLASE DGCT-RELATED"/>
    <property type="match status" value="1"/>
</dbReference>
<protein>
    <submittedName>
        <fullName evidence="4">Putative Signal transduction response regulator, receiver and diguanylate cyclase domain</fullName>
        <ecNumber evidence="4">2.7.7.65</ecNumber>
    </submittedName>
</protein>
<dbReference type="RefSeq" id="WP_090745232.1">
    <property type="nucleotide sequence ID" value="NZ_CZQA01000001.1"/>
</dbReference>
<feature type="modified residue" description="4-aspartylphosphate" evidence="1">
    <location>
        <position position="55"/>
    </location>
</feature>
<dbReference type="FunFam" id="3.30.70.270:FF:000001">
    <property type="entry name" value="Diguanylate cyclase domain protein"/>
    <property type="match status" value="1"/>
</dbReference>
<dbReference type="SMART" id="SM00267">
    <property type="entry name" value="GGDEF"/>
    <property type="match status" value="1"/>
</dbReference>
<proteinExistence type="predicted"/>
<evidence type="ECO:0000259" key="3">
    <source>
        <dbReference type="PROSITE" id="PS50887"/>
    </source>
</evidence>
<dbReference type="SUPFAM" id="SSF55073">
    <property type="entry name" value="Nucleotide cyclase"/>
    <property type="match status" value="1"/>
</dbReference>
<dbReference type="InterPro" id="IPR000160">
    <property type="entry name" value="GGDEF_dom"/>
</dbReference>
<dbReference type="InterPro" id="IPR043128">
    <property type="entry name" value="Rev_trsase/Diguanyl_cyclase"/>
</dbReference>
<dbReference type="STRING" id="1742972.COMA1_11273"/>
<dbReference type="InterPro" id="IPR029787">
    <property type="entry name" value="Nucleotide_cyclase"/>
</dbReference>
<gene>
    <name evidence="4" type="ORF">COMA1_11273</name>
</gene>
<dbReference type="SUPFAM" id="SSF52172">
    <property type="entry name" value="CheY-like"/>
    <property type="match status" value="1"/>
</dbReference>
<keyword evidence="4" id="KW-0548">Nucleotidyltransferase</keyword>
<dbReference type="GO" id="GO:0000160">
    <property type="term" value="P:phosphorelay signal transduction system"/>
    <property type="evidence" value="ECO:0007669"/>
    <property type="project" value="InterPro"/>
</dbReference>
<name>A0A0S4LAL3_9BACT</name>
<dbReference type="AlphaFoldDB" id="A0A0S4LAL3"/>
<dbReference type="InterPro" id="IPR001789">
    <property type="entry name" value="Sig_transdc_resp-reg_receiver"/>
</dbReference>
<dbReference type="GO" id="GO:0052621">
    <property type="term" value="F:diguanylate cyclase activity"/>
    <property type="evidence" value="ECO:0007669"/>
    <property type="project" value="UniProtKB-EC"/>
</dbReference>
<accession>A0A0S4LAL3</accession>
<dbReference type="NCBIfam" id="TIGR00254">
    <property type="entry name" value="GGDEF"/>
    <property type="match status" value="1"/>
</dbReference>
<feature type="domain" description="Response regulatory" evidence="2">
    <location>
        <begin position="3"/>
        <end position="120"/>
    </location>
</feature>
<dbReference type="Gene3D" id="3.30.70.270">
    <property type="match status" value="1"/>
</dbReference>
<dbReference type="Gene3D" id="3.40.50.2300">
    <property type="match status" value="1"/>
</dbReference>